<dbReference type="PANTHER" id="PTHR30405">
    <property type="entry name" value="TRANSPOSASE"/>
    <property type="match status" value="1"/>
</dbReference>
<protein>
    <submittedName>
        <fullName evidence="9">Transposase, IS605 OrfB family</fullName>
    </submittedName>
</protein>
<dbReference type="InterPro" id="IPR010095">
    <property type="entry name" value="Cas12f1-like_TNB"/>
</dbReference>
<evidence type="ECO:0000256" key="2">
    <source>
        <dbReference type="ARBA" id="ARBA00011044"/>
    </source>
</evidence>
<evidence type="ECO:0000313" key="9">
    <source>
        <dbReference type="EMBL" id="EQD75061.1"/>
    </source>
</evidence>
<feature type="domain" description="Probable transposase IS891/IS1136/IS1341" evidence="7">
    <location>
        <begin position="1"/>
        <end position="57"/>
    </location>
</feature>
<sequence>KKKGSGKRIKTRKRSAKLHRKIERQRDDFSHKLSNNLAWNHDLIVFEDLNIAGMVQNHHLAKSIADASWSQIVQYTMYKAESAGAAVILVDPRYTSQKCSRCGNRKDDLTLSDRIYHCNICGLIIDRDLNAAINIRNMGLE</sequence>
<comment type="similarity">
    <text evidence="1">In the C-terminal section; belongs to the transposase 35 family.</text>
</comment>
<dbReference type="InterPro" id="IPR051399">
    <property type="entry name" value="RNA-guided_DNA_endo/Transpos"/>
</dbReference>
<evidence type="ECO:0000259" key="7">
    <source>
        <dbReference type="Pfam" id="PF01385"/>
    </source>
</evidence>
<dbReference type="PANTHER" id="PTHR30405:SF11">
    <property type="entry name" value="RNA-GUIDED DNA ENDONUCLEASE RV2885C-RELATED"/>
    <property type="match status" value="1"/>
</dbReference>
<evidence type="ECO:0000256" key="3">
    <source>
        <dbReference type="ARBA" id="ARBA00022578"/>
    </source>
</evidence>
<keyword evidence="5" id="KW-0233">DNA recombination</keyword>
<dbReference type="Pfam" id="PF07282">
    <property type="entry name" value="Cas12f1-like_TNB"/>
    <property type="match status" value="1"/>
</dbReference>
<dbReference type="InterPro" id="IPR001959">
    <property type="entry name" value="Transposase"/>
</dbReference>
<gene>
    <name evidence="9" type="ORF">B1B_02327</name>
</gene>
<dbReference type="NCBIfam" id="NF040570">
    <property type="entry name" value="guided_TnpB"/>
    <property type="match status" value="1"/>
</dbReference>
<organism evidence="9">
    <name type="scientific">mine drainage metagenome</name>
    <dbReference type="NCBI Taxonomy" id="410659"/>
    <lineage>
        <taxon>unclassified sequences</taxon>
        <taxon>metagenomes</taxon>
        <taxon>ecological metagenomes</taxon>
    </lineage>
</organism>
<keyword evidence="4" id="KW-0238">DNA-binding</keyword>
<name>T1BQF6_9ZZZZ</name>
<comment type="caution">
    <text evidence="9">The sequence shown here is derived from an EMBL/GenBank/DDBJ whole genome shotgun (WGS) entry which is preliminary data.</text>
</comment>
<evidence type="ECO:0000259" key="8">
    <source>
        <dbReference type="Pfam" id="PF07282"/>
    </source>
</evidence>
<evidence type="ECO:0000256" key="6">
    <source>
        <dbReference type="SAM" id="MobiDB-lite"/>
    </source>
</evidence>
<comment type="similarity">
    <text evidence="2">In the N-terminal section; belongs to the transposase 2 family.</text>
</comment>
<reference evidence="9" key="2">
    <citation type="journal article" date="2014" name="ISME J.">
        <title>Microbial stratification in low pH oxic and suboxic macroscopic growths along an acid mine drainage.</title>
        <authorList>
            <person name="Mendez-Garcia C."/>
            <person name="Mesa V."/>
            <person name="Sprenger R.R."/>
            <person name="Richter M."/>
            <person name="Diez M.S."/>
            <person name="Solano J."/>
            <person name="Bargiela R."/>
            <person name="Golyshina O.V."/>
            <person name="Manteca A."/>
            <person name="Ramos J.L."/>
            <person name="Gallego J.R."/>
            <person name="Llorente I."/>
            <person name="Martins Dos Santos V.A."/>
            <person name="Jensen O.N."/>
            <person name="Pelaez A.I."/>
            <person name="Sanchez J."/>
            <person name="Ferrer M."/>
        </authorList>
    </citation>
    <scope>NUCLEOTIDE SEQUENCE</scope>
</reference>
<dbReference type="NCBIfam" id="TIGR01766">
    <property type="entry name" value="IS200/IS605 family accessory protein TnpB-like domain"/>
    <property type="match status" value="1"/>
</dbReference>
<feature type="non-terminal residue" evidence="9">
    <location>
        <position position="141"/>
    </location>
</feature>
<evidence type="ECO:0000256" key="1">
    <source>
        <dbReference type="ARBA" id="ARBA00008761"/>
    </source>
</evidence>
<evidence type="ECO:0000256" key="4">
    <source>
        <dbReference type="ARBA" id="ARBA00023125"/>
    </source>
</evidence>
<accession>T1BQF6</accession>
<feature type="region of interest" description="Disordered" evidence="6">
    <location>
        <begin position="1"/>
        <end position="21"/>
    </location>
</feature>
<evidence type="ECO:0000256" key="5">
    <source>
        <dbReference type="ARBA" id="ARBA00023172"/>
    </source>
</evidence>
<dbReference type="GO" id="GO:0006310">
    <property type="term" value="P:DNA recombination"/>
    <property type="evidence" value="ECO:0007669"/>
    <property type="project" value="UniProtKB-KW"/>
</dbReference>
<feature type="non-terminal residue" evidence="9">
    <location>
        <position position="1"/>
    </location>
</feature>
<feature type="domain" description="Cas12f1-like TNB" evidence="8">
    <location>
        <begin position="69"/>
        <end position="135"/>
    </location>
</feature>
<reference evidence="9" key="1">
    <citation type="submission" date="2013-08" db="EMBL/GenBank/DDBJ databases">
        <authorList>
            <person name="Mendez C."/>
            <person name="Richter M."/>
            <person name="Ferrer M."/>
            <person name="Sanchez J."/>
        </authorList>
    </citation>
    <scope>NUCLEOTIDE SEQUENCE</scope>
</reference>
<dbReference type="GO" id="GO:0003677">
    <property type="term" value="F:DNA binding"/>
    <property type="evidence" value="ECO:0007669"/>
    <property type="project" value="UniProtKB-KW"/>
</dbReference>
<dbReference type="Pfam" id="PF01385">
    <property type="entry name" value="OrfB_IS605"/>
    <property type="match status" value="1"/>
</dbReference>
<dbReference type="AlphaFoldDB" id="T1BQF6"/>
<keyword evidence="3" id="KW-0815">Transposition</keyword>
<proteinExistence type="inferred from homology"/>
<dbReference type="GO" id="GO:0032196">
    <property type="term" value="P:transposition"/>
    <property type="evidence" value="ECO:0007669"/>
    <property type="project" value="UniProtKB-KW"/>
</dbReference>
<dbReference type="EMBL" id="AUZY01001379">
    <property type="protein sequence ID" value="EQD75061.1"/>
    <property type="molecule type" value="Genomic_DNA"/>
</dbReference>